<name>A0A251XWL0_9MICO</name>
<organism evidence="2 3">
    <name type="scientific">Clavibacter michiganensis</name>
    <dbReference type="NCBI Taxonomy" id="28447"/>
    <lineage>
        <taxon>Bacteria</taxon>
        <taxon>Bacillati</taxon>
        <taxon>Actinomycetota</taxon>
        <taxon>Actinomycetes</taxon>
        <taxon>Micrococcales</taxon>
        <taxon>Microbacteriaceae</taxon>
        <taxon>Clavibacter</taxon>
    </lineage>
</organism>
<evidence type="ECO:0008006" key="4">
    <source>
        <dbReference type="Google" id="ProtNLM"/>
    </source>
</evidence>
<dbReference type="EMBL" id="MDHJ01000001">
    <property type="protein sequence ID" value="OUE09633.1"/>
    <property type="molecule type" value="Genomic_DNA"/>
</dbReference>
<evidence type="ECO:0000313" key="3">
    <source>
        <dbReference type="Proteomes" id="UP000195106"/>
    </source>
</evidence>
<accession>A0A251XWL0</accession>
<gene>
    <name evidence="2" type="ORF">CMsap09_11860</name>
</gene>
<protein>
    <recommendedName>
        <fullName evidence="4">LPXTG cell wall anchor domain-containing protein</fullName>
    </recommendedName>
</protein>
<evidence type="ECO:0000313" key="2">
    <source>
        <dbReference type="EMBL" id="OUE09633.1"/>
    </source>
</evidence>
<reference evidence="2 3" key="1">
    <citation type="submission" date="2016-08" db="EMBL/GenBank/DDBJ databases">
        <title>Genome sequence of Clavibacter michiganensis spp. strain CASJ009.</title>
        <authorList>
            <person name="Thapa S.P."/>
            <person name="Coaker G."/>
        </authorList>
    </citation>
    <scope>NUCLEOTIDE SEQUENCE [LARGE SCALE GENOMIC DNA]</scope>
    <source>
        <strain evidence="2">CASJ009</strain>
    </source>
</reference>
<sequence>MLGQALLALVGIALILLSWPFGASADESGWWGVVGGGLIVVGAALAAVRARRPGRVRRGSRPRR</sequence>
<comment type="caution">
    <text evidence="2">The sequence shown here is derived from an EMBL/GenBank/DDBJ whole genome shotgun (WGS) entry which is preliminary data.</text>
</comment>
<dbReference type="AlphaFoldDB" id="A0A251XWL0"/>
<proteinExistence type="predicted"/>
<evidence type="ECO:0000256" key="1">
    <source>
        <dbReference type="SAM" id="Phobius"/>
    </source>
</evidence>
<dbReference type="Proteomes" id="UP000195106">
    <property type="component" value="Unassembled WGS sequence"/>
</dbReference>
<keyword evidence="1" id="KW-0472">Membrane</keyword>
<feature type="transmembrane region" description="Helical" evidence="1">
    <location>
        <begin position="30"/>
        <end position="48"/>
    </location>
</feature>
<keyword evidence="1" id="KW-0812">Transmembrane</keyword>
<keyword evidence="1" id="KW-1133">Transmembrane helix</keyword>